<dbReference type="SMART" id="SM00243">
    <property type="entry name" value="GAS2"/>
    <property type="match status" value="1"/>
</dbReference>
<dbReference type="InterPro" id="IPR003108">
    <property type="entry name" value="GAR_dom"/>
</dbReference>
<dbReference type="SUPFAM" id="SSF47576">
    <property type="entry name" value="Calponin-homology domain, CH-domain"/>
    <property type="match status" value="1"/>
</dbReference>
<keyword evidence="9" id="KW-1185">Reference proteome</keyword>
<keyword evidence="3" id="KW-0206">Cytoskeleton</keyword>
<evidence type="ECO:0000313" key="9">
    <source>
        <dbReference type="Proteomes" id="UP000276133"/>
    </source>
</evidence>
<dbReference type="PANTHER" id="PTHR46756:SF18">
    <property type="entry name" value="GAS2-LIKE PROTEIN PICKLED EGGS"/>
    <property type="match status" value="1"/>
</dbReference>
<feature type="region of interest" description="Disordered" evidence="5">
    <location>
        <begin position="397"/>
        <end position="431"/>
    </location>
</feature>
<dbReference type="GO" id="GO:0051764">
    <property type="term" value="P:actin crosslink formation"/>
    <property type="evidence" value="ECO:0007669"/>
    <property type="project" value="TreeGrafter"/>
</dbReference>
<evidence type="ECO:0000256" key="5">
    <source>
        <dbReference type="SAM" id="MobiDB-lite"/>
    </source>
</evidence>
<dbReference type="GO" id="GO:0005884">
    <property type="term" value="C:actin filament"/>
    <property type="evidence" value="ECO:0007669"/>
    <property type="project" value="TreeGrafter"/>
</dbReference>
<dbReference type="PANTHER" id="PTHR46756">
    <property type="entry name" value="TRANSGELIN"/>
    <property type="match status" value="1"/>
</dbReference>
<dbReference type="EMBL" id="REGN01009086">
    <property type="protein sequence ID" value="RNA01978.1"/>
    <property type="molecule type" value="Genomic_DNA"/>
</dbReference>
<dbReference type="GO" id="GO:0051015">
    <property type="term" value="F:actin filament binding"/>
    <property type="evidence" value="ECO:0007669"/>
    <property type="project" value="TreeGrafter"/>
</dbReference>
<dbReference type="GO" id="GO:0035371">
    <property type="term" value="C:microtubule plus-end"/>
    <property type="evidence" value="ECO:0007669"/>
    <property type="project" value="TreeGrafter"/>
</dbReference>
<comment type="subcellular location">
    <subcellularLocation>
        <location evidence="1">Cytoplasm</location>
        <location evidence="1">Cytoskeleton</location>
    </subcellularLocation>
</comment>
<dbReference type="InterPro" id="IPR036534">
    <property type="entry name" value="GAR_dom_sf"/>
</dbReference>
<dbReference type="GO" id="GO:0031110">
    <property type="term" value="P:regulation of microtubule polymerization or depolymerization"/>
    <property type="evidence" value="ECO:0007669"/>
    <property type="project" value="TreeGrafter"/>
</dbReference>
<dbReference type="GO" id="GO:0008017">
    <property type="term" value="F:microtubule binding"/>
    <property type="evidence" value="ECO:0007669"/>
    <property type="project" value="InterPro"/>
</dbReference>
<keyword evidence="2" id="KW-0963">Cytoplasm</keyword>
<feature type="compositionally biased region" description="Polar residues" evidence="5">
    <location>
        <begin position="355"/>
        <end position="364"/>
    </location>
</feature>
<feature type="domain" description="GAR" evidence="7">
    <location>
        <begin position="544"/>
        <end position="623"/>
    </location>
</feature>
<name>A0A3M7PTI6_BRAPC</name>
<evidence type="ECO:0000313" key="8">
    <source>
        <dbReference type="EMBL" id="RNA01978.1"/>
    </source>
</evidence>
<feature type="region of interest" description="Disordered" evidence="5">
    <location>
        <begin position="353"/>
        <end position="378"/>
    </location>
</feature>
<sequence length="667" mass="75701">MRQINKVFKLYFMTSFNTNKVQNDECDIGIFAFLCRLKKDINSLNFLQLLILKYQTWRTIHQVILNFFSSLSTSKSKYIPSHLAPSTNMSDTAEAAKFSEMKSIQLYSTKDEYIYAMKEDLSEWFNAMYSVQLTAFNFIDKLENGVVICQHANNVTKAALKTLKFDQDDVKRAGVINIPSCAIQSGANTSRLLLTPSGKSNWSGDYLVFRADARAQSFQSRDNISNFIKWCRHIAKVRECLMFETDDLILRKNEKNFILCLLEVARFGSKFGIQVPTIIQLEQEIEAEIEREIEHSKSIEPALTNAVSHQPQQIVTTDLSHILNNILNKAGHHNFTNDKSASVHMVDLKEKENSKVNLDNSSLDGSFGVDDELSTNESAKDMFNDSLEENLDLMDKKNQNDQNDQNDQNELESYESVNSEAEQPSAFASSCSSTSLSSNSSIFQQNENFQNTCTHALANQAVLDAQKNAFDPKKNRVARNLAPLLPNEAQDKQNSKSGLVANLAKSSTNALNKSMNKESMDRVLFETIQKMSRHHHSLSHNNGNHELNLGASQTNLHNHVCSIADRCTCEKQFPVIKIGEGKYRIGNTKNIVFIRILRNHIMVRVGGGWDTLENYLNKHDPCRCSGDPNHLNIEKLFYQQKHLVLFFVFELPNVSNVEITLKKCHIK</sequence>
<gene>
    <name evidence="8" type="ORF">BpHYR1_032667</name>
</gene>
<dbReference type="CDD" id="cd21268">
    <property type="entry name" value="CH_GAS2L1_2"/>
    <property type="match status" value="1"/>
</dbReference>
<accession>A0A3M7PTI6</accession>
<dbReference type="InterPro" id="IPR001715">
    <property type="entry name" value="CH_dom"/>
</dbReference>
<dbReference type="GO" id="GO:0001578">
    <property type="term" value="P:microtubule bundle formation"/>
    <property type="evidence" value="ECO:0007669"/>
    <property type="project" value="TreeGrafter"/>
</dbReference>
<evidence type="ECO:0000256" key="1">
    <source>
        <dbReference type="ARBA" id="ARBA00004245"/>
    </source>
</evidence>
<evidence type="ECO:0000256" key="4">
    <source>
        <dbReference type="ARBA" id="ARBA00038441"/>
    </source>
</evidence>
<evidence type="ECO:0000259" key="6">
    <source>
        <dbReference type="PROSITE" id="PS50021"/>
    </source>
</evidence>
<dbReference type="OrthoDB" id="206130at2759"/>
<dbReference type="Pfam" id="PF02187">
    <property type="entry name" value="GAS2"/>
    <property type="match status" value="1"/>
</dbReference>
<reference evidence="8 9" key="1">
    <citation type="journal article" date="2018" name="Sci. Rep.">
        <title>Genomic signatures of local adaptation to the degree of environmental predictability in rotifers.</title>
        <authorList>
            <person name="Franch-Gras L."/>
            <person name="Hahn C."/>
            <person name="Garcia-Roger E.M."/>
            <person name="Carmona M.J."/>
            <person name="Serra M."/>
            <person name="Gomez A."/>
        </authorList>
    </citation>
    <scope>NUCLEOTIDE SEQUENCE [LARGE SCALE GENOMIC DNA]</scope>
    <source>
        <strain evidence="8">HYR1</strain>
    </source>
</reference>
<dbReference type="Gene3D" id="3.30.920.20">
    <property type="entry name" value="Gas2-like domain"/>
    <property type="match status" value="1"/>
</dbReference>
<dbReference type="PROSITE" id="PS50021">
    <property type="entry name" value="CH"/>
    <property type="match status" value="1"/>
</dbReference>
<evidence type="ECO:0000259" key="7">
    <source>
        <dbReference type="PROSITE" id="PS51460"/>
    </source>
</evidence>
<organism evidence="8 9">
    <name type="scientific">Brachionus plicatilis</name>
    <name type="common">Marine rotifer</name>
    <name type="synonym">Brachionus muelleri</name>
    <dbReference type="NCBI Taxonomy" id="10195"/>
    <lineage>
        <taxon>Eukaryota</taxon>
        <taxon>Metazoa</taxon>
        <taxon>Spiralia</taxon>
        <taxon>Gnathifera</taxon>
        <taxon>Rotifera</taxon>
        <taxon>Eurotatoria</taxon>
        <taxon>Monogononta</taxon>
        <taxon>Pseudotrocha</taxon>
        <taxon>Ploima</taxon>
        <taxon>Brachionidae</taxon>
        <taxon>Brachionus</taxon>
    </lineage>
</organism>
<dbReference type="SMART" id="SM00033">
    <property type="entry name" value="CH"/>
    <property type="match status" value="1"/>
</dbReference>
<comment type="caution">
    <text evidence="8">The sequence shown here is derived from an EMBL/GenBank/DDBJ whole genome shotgun (WGS) entry which is preliminary data.</text>
</comment>
<proteinExistence type="inferred from homology"/>
<dbReference type="InterPro" id="IPR036872">
    <property type="entry name" value="CH_dom_sf"/>
</dbReference>
<evidence type="ECO:0000256" key="3">
    <source>
        <dbReference type="ARBA" id="ARBA00023212"/>
    </source>
</evidence>
<feature type="domain" description="Calponin-homology (CH)" evidence="6">
    <location>
        <begin position="115"/>
        <end position="269"/>
    </location>
</feature>
<dbReference type="GO" id="GO:1904825">
    <property type="term" value="P:protein localization to microtubule plus-end"/>
    <property type="evidence" value="ECO:0007669"/>
    <property type="project" value="TreeGrafter"/>
</dbReference>
<dbReference type="Gene3D" id="1.10.418.10">
    <property type="entry name" value="Calponin-like domain"/>
    <property type="match status" value="1"/>
</dbReference>
<dbReference type="GO" id="GO:0008093">
    <property type="term" value="F:cytoskeletal anchor activity"/>
    <property type="evidence" value="ECO:0007669"/>
    <property type="project" value="TreeGrafter"/>
</dbReference>
<dbReference type="Proteomes" id="UP000276133">
    <property type="component" value="Unassembled WGS sequence"/>
</dbReference>
<dbReference type="AlphaFoldDB" id="A0A3M7PTI6"/>
<dbReference type="Pfam" id="PF00307">
    <property type="entry name" value="CH"/>
    <property type="match status" value="1"/>
</dbReference>
<dbReference type="GO" id="GO:0001725">
    <property type="term" value="C:stress fiber"/>
    <property type="evidence" value="ECO:0007669"/>
    <property type="project" value="TreeGrafter"/>
</dbReference>
<dbReference type="SUPFAM" id="SSF143575">
    <property type="entry name" value="GAS2 domain-like"/>
    <property type="match status" value="1"/>
</dbReference>
<comment type="similarity">
    <text evidence="4">Belongs to the GAS2 family.</text>
</comment>
<protein>
    <submittedName>
        <fullName evidence="8">GAS2 2</fullName>
    </submittedName>
</protein>
<dbReference type="STRING" id="10195.A0A3M7PTI6"/>
<dbReference type="PROSITE" id="PS51460">
    <property type="entry name" value="GAR"/>
    <property type="match status" value="1"/>
</dbReference>
<dbReference type="GO" id="GO:0005737">
    <property type="term" value="C:cytoplasm"/>
    <property type="evidence" value="ECO:0007669"/>
    <property type="project" value="TreeGrafter"/>
</dbReference>
<evidence type="ECO:0000256" key="2">
    <source>
        <dbReference type="ARBA" id="ARBA00022490"/>
    </source>
</evidence>